<proteinExistence type="predicted"/>
<evidence type="ECO:0000313" key="2">
    <source>
        <dbReference type="WBParaSite" id="PS1159_v2.g15879.t1"/>
    </source>
</evidence>
<reference evidence="2" key="1">
    <citation type="submission" date="2022-11" db="UniProtKB">
        <authorList>
            <consortium name="WormBaseParasite"/>
        </authorList>
    </citation>
    <scope>IDENTIFICATION</scope>
</reference>
<name>A0AC35FBM3_9BILA</name>
<sequence>MVVKLLIRKERGLNELDIQKIELVEGSDEILKEVKLSSSSQRYQLLGSLLKPPNEFLSIKPTYVTELTGGIASGKNSISKYLAENSCEIADCDKIVHELYDGKEKFTKAISEEFGADTISYGIVDRKKLEKEFGADTISNGIVDRKRLGSIVFQNRAKREKLNKIIWPAVSDVIQERIKKTTADIFVIDAALLVEAGWANTVRQLWTVFIPREEAIKRIVERDGISEKDAISRIDSQLSNEARIAASHVVFCSLWEVKETQRQVAKALNHLRQNYIKNFL</sequence>
<evidence type="ECO:0000313" key="1">
    <source>
        <dbReference type="Proteomes" id="UP000887580"/>
    </source>
</evidence>
<dbReference type="WBParaSite" id="PS1159_v2.g15879.t1">
    <property type="protein sequence ID" value="PS1159_v2.g15879.t1"/>
    <property type="gene ID" value="PS1159_v2.g15879"/>
</dbReference>
<protein>
    <submittedName>
        <fullName evidence="2">Dephospho-CoA kinase</fullName>
    </submittedName>
</protein>
<dbReference type="Proteomes" id="UP000887580">
    <property type="component" value="Unplaced"/>
</dbReference>
<accession>A0AC35FBM3</accession>
<organism evidence="1 2">
    <name type="scientific">Panagrolaimus sp. PS1159</name>
    <dbReference type="NCBI Taxonomy" id="55785"/>
    <lineage>
        <taxon>Eukaryota</taxon>
        <taxon>Metazoa</taxon>
        <taxon>Ecdysozoa</taxon>
        <taxon>Nematoda</taxon>
        <taxon>Chromadorea</taxon>
        <taxon>Rhabditida</taxon>
        <taxon>Tylenchina</taxon>
        <taxon>Panagrolaimomorpha</taxon>
        <taxon>Panagrolaimoidea</taxon>
        <taxon>Panagrolaimidae</taxon>
        <taxon>Panagrolaimus</taxon>
    </lineage>
</organism>